<evidence type="ECO:0000313" key="3">
    <source>
        <dbReference type="EMBL" id="ATX76384.1"/>
    </source>
</evidence>
<dbReference type="PANTHER" id="PTHR33376">
    <property type="match status" value="1"/>
</dbReference>
<dbReference type="InterPro" id="IPR038404">
    <property type="entry name" value="TRAP_DctP_sf"/>
</dbReference>
<dbReference type="EMBL" id="CP011797">
    <property type="protein sequence ID" value="ATX76384.1"/>
    <property type="molecule type" value="Genomic_DNA"/>
</dbReference>
<gene>
    <name evidence="3" type="primary">dctP</name>
    <name evidence="3" type="ORF">REIFOR_01238</name>
</gene>
<keyword evidence="4" id="KW-1185">Reference proteome</keyword>
<dbReference type="KEGG" id="rfo:REIFOR_01238"/>
<reference evidence="3 4" key="1">
    <citation type="journal article" date="2017" name="Environ. Microbiol.">
        <title>Genomic and physiological analyses of 'Reinekea forsetii' reveal a versatile opportunistic lifestyle during spring algae blooms.</title>
        <authorList>
            <person name="Avci B."/>
            <person name="Hahnke R.L."/>
            <person name="Chafee M."/>
            <person name="Fischer T."/>
            <person name="Gruber-Vodicka H."/>
            <person name="Tegetmeyer H.E."/>
            <person name="Harder J."/>
            <person name="Fuchs B.M."/>
            <person name="Amann R.I."/>
            <person name="Teeling H."/>
        </authorList>
    </citation>
    <scope>NUCLEOTIDE SEQUENCE [LARGE SCALE GENOMIC DNA]</scope>
    <source>
        <strain evidence="3 4">Hel1_31_D35</strain>
    </source>
</reference>
<dbReference type="Proteomes" id="UP000229757">
    <property type="component" value="Chromosome"/>
</dbReference>
<feature type="signal peptide" evidence="2">
    <location>
        <begin position="1"/>
        <end position="35"/>
    </location>
</feature>
<evidence type="ECO:0000256" key="2">
    <source>
        <dbReference type="SAM" id="SignalP"/>
    </source>
</evidence>
<protein>
    <submittedName>
        <fullName evidence="3">TRAP-type C4-dicarboxylate transport system, periplasmic component DctP</fullName>
    </submittedName>
</protein>
<dbReference type="AlphaFoldDB" id="A0A2K8KSV9"/>
<proteinExistence type="predicted"/>
<feature type="chain" id="PRO_5014648772" evidence="2">
    <location>
        <begin position="36"/>
        <end position="350"/>
    </location>
</feature>
<dbReference type="Pfam" id="PF03480">
    <property type="entry name" value="DctP"/>
    <property type="match status" value="1"/>
</dbReference>
<keyword evidence="1 2" id="KW-0732">Signal</keyword>
<dbReference type="CDD" id="cd13604">
    <property type="entry name" value="PBP2_TRAP_ketoacid_lactate_like"/>
    <property type="match status" value="1"/>
</dbReference>
<dbReference type="NCBIfam" id="NF037995">
    <property type="entry name" value="TRAP_S1"/>
    <property type="match status" value="1"/>
</dbReference>
<evidence type="ECO:0000256" key="1">
    <source>
        <dbReference type="ARBA" id="ARBA00022729"/>
    </source>
</evidence>
<dbReference type="PANTHER" id="PTHR33376:SF5">
    <property type="entry name" value="EXTRACYTOPLASMIC SOLUTE RECEPTOR PROTEIN"/>
    <property type="match status" value="1"/>
</dbReference>
<dbReference type="GO" id="GO:0055085">
    <property type="term" value="P:transmembrane transport"/>
    <property type="evidence" value="ECO:0007669"/>
    <property type="project" value="InterPro"/>
</dbReference>
<dbReference type="InterPro" id="IPR018389">
    <property type="entry name" value="DctP_fam"/>
</dbReference>
<name>A0A2K8KSV9_9GAMM</name>
<evidence type="ECO:0000313" key="4">
    <source>
        <dbReference type="Proteomes" id="UP000229757"/>
    </source>
</evidence>
<organism evidence="3 4">
    <name type="scientific">Reinekea forsetii</name>
    <dbReference type="NCBI Taxonomy" id="1336806"/>
    <lineage>
        <taxon>Bacteria</taxon>
        <taxon>Pseudomonadati</taxon>
        <taxon>Pseudomonadota</taxon>
        <taxon>Gammaproteobacteria</taxon>
        <taxon>Oceanospirillales</taxon>
        <taxon>Saccharospirillaceae</taxon>
        <taxon>Reinekea</taxon>
    </lineage>
</organism>
<sequence>MPKMKVTIGLCNMIKTKTKLLVTALSSLIATSVLAADFNFKFQSSDPSGVLNFELQQDWADRVEVMSGGRISIDLLPTGSVVKHTETLGSMKLGILDGHITSTSYFSGQDPAFSLLGGTVGAWSDPDQLLQFMNFGGGNELMTELYAPYGVHFIAASTTSLEAFVSRVPLDGVDDLKGLKMRAPEGMVQKVFAAAGAAPVNLPGSEVFTGLSKGVIDAADYTAFSTNHAQGMHDIAPHPVYPGFHSLPLVDVSMASKKWDMLPADLQEIMVVSARDFANRITNTLKRADAVAVAEARANPDITIHDWSAEERLKFRAIARTQWEVTAKQSPSARKALDVLTAYLESAGLL</sequence>
<dbReference type="Gene3D" id="3.40.190.170">
    <property type="entry name" value="Bacterial extracellular solute-binding protein, family 7"/>
    <property type="match status" value="1"/>
</dbReference>
<accession>A0A2K8KSV9</accession>